<organism evidence="2 3">
    <name type="scientific">Pseudoduganella guangdongensis</name>
    <dbReference type="NCBI Taxonomy" id="2692179"/>
    <lineage>
        <taxon>Bacteria</taxon>
        <taxon>Pseudomonadati</taxon>
        <taxon>Pseudomonadota</taxon>
        <taxon>Betaproteobacteria</taxon>
        <taxon>Burkholderiales</taxon>
        <taxon>Oxalobacteraceae</taxon>
        <taxon>Telluria group</taxon>
        <taxon>Pseudoduganella</taxon>
    </lineage>
</organism>
<name>A0A6N9HEP4_9BURK</name>
<dbReference type="EMBL" id="WWCJ01000004">
    <property type="protein sequence ID" value="MYN01926.1"/>
    <property type="molecule type" value="Genomic_DNA"/>
</dbReference>
<feature type="signal peptide" evidence="1">
    <location>
        <begin position="1"/>
        <end position="18"/>
    </location>
</feature>
<protein>
    <recommendedName>
        <fullName evidence="4">DUF3828 domain-containing protein</fullName>
    </recommendedName>
</protein>
<evidence type="ECO:0000313" key="2">
    <source>
        <dbReference type="EMBL" id="MYN01926.1"/>
    </source>
</evidence>
<dbReference type="RefSeq" id="WP_161024918.1">
    <property type="nucleotide sequence ID" value="NZ_WWCJ01000004.1"/>
</dbReference>
<reference evidence="2 3" key="1">
    <citation type="submission" date="2019-12" db="EMBL/GenBank/DDBJ databases">
        <title>Novel species isolated from a subtropical stream in China.</title>
        <authorList>
            <person name="Lu H."/>
        </authorList>
    </citation>
    <scope>NUCLEOTIDE SEQUENCE [LARGE SCALE GENOMIC DNA]</scope>
    <source>
        <strain evidence="2 3">DS3</strain>
    </source>
</reference>
<evidence type="ECO:0008006" key="4">
    <source>
        <dbReference type="Google" id="ProtNLM"/>
    </source>
</evidence>
<proteinExistence type="predicted"/>
<accession>A0A6N9HEP4</accession>
<sequence>MKKLIFLAALGAALSAQAAAPTPQAAVEQFLKFELEGGRLQSWPFQHYLAVAPGYDEPGWDQVHVVESWKAGPARCEAGRCKVTVSFSYTATEKLGAEQVIPHPGGGTEQVEYVAVERGGQWLLESSNGAPRIARATMEKMLKDGL</sequence>
<gene>
    <name evidence="2" type="ORF">GTP41_07405</name>
</gene>
<keyword evidence="1" id="KW-0732">Signal</keyword>
<dbReference type="AlphaFoldDB" id="A0A6N9HEP4"/>
<comment type="caution">
    <text evidence="2">The sequence shown here is derived from an EMBL/GenBank/DDBJ whole genome shotgun (WGS) entry which is preliminary data.</text>
</comment>
<evidence type="ECO:0000313" key="3">
    <source>
        <dbReference type="Proteomes" id="UP000448575"/>
    </source>
</evidence>
<keyword evidence="3" id="KW-1185">Reference proteome</keyword>
<evidence type="ECO:0000256" key="1">
    <source>
        <dbReference type="SAM" id="SignalP"/>
    </source>
</evidence>
<feature type="chain" id="PRO_5026881201" description="DUF3828 domain-containing protein" evidence="1">
    <location>
        <begin position="19"/>
        <end position="146"/>
    </location>
</feature>
<dbReference type="Proteomes" id="UP000448575">
    <property type="component" value="Unassembled WGS sequence"/>
</dbReference>